<comment type="subcellular location">
    <subcellularLocation>
        <location evidence="1">Nucleus</location>
    </subcellularLocation>
</comment>
<evidence type="ECO:0000313" key="11">
    <source>
        <dbReference type="Proteomes" id="UP001324427"/>
    </source>
</evidence>
<feature type="region of interest" description="Disordered" evidence="8">
    <location>
        <begin position="263"/>
        <end position="302"/>
    </location>
</feature>
<feature type="compositionally biased region" description="Polar residues" evidence="8">
    <location>
        <begin position="290"/>
        <end position="302"/>
    </location>
</feature>
<evidence type="ECO:0000256" key="2">
    <source>
        <dbReference type="ARBA" id="ARBA00005378"/>
    </source>
</evidence>
<evidence type="ECO:0000313" key="10">
    <source>
        <dbReference type="EMBL" id="KAK4550178.1"/>
    </source>
</evidence>
<dbReference type="AlphaFoldDB" id="A0AAV9JX29"/>
<organism evidence="10 11">
    <name type="scientific">Oleoguttula mirabilis</name>
    <dbReference type="NCBI Taxonomy" id="1507867"/>
    <lineage>
        <taxon>Eukaryota</taxon>
        <taxon>Fungi</taxon>
        <taxon>Dikarya</taxon>
        <taxon>Ascomycota</taxon>
        <taxon>Pezizomycotina</taxon>
        <taxon>Dothideomycetes</taxon>
        <taxon>Dothideomycetidae</taxon>
        <taxon>Mycosphaerellales</taxon>
        <taxon>Teratosphaeriaceae</taxon>
        <taxon>Oleoguttula</taxon>
    </lineage>
</organism>
<evidence type="ECO:0000256" key="5">
    <source>
        <dbReference type="ARBA" id="ARBA00022840"/>
    </source>
</evidence>
<dbReference type="InterPro" id="IPR050238">
    <property type="entry name" value="DNA_Rep/Repair_Clamp_Loader"/>
</dbReference>
<dbReference type="GO" id="GO:0005663">
    <property type="term" value="C:DNA replication factor C complex"/>
    <property type="evidence" value="ECO:0007669"/>
    <property type="project" value="TreeGrafter"/>
</dbReference>
<feature type="compositionally biased region" description="Acidic residues" evidence="8">
    <location>
        <begin position="278"/>
        <end position="287"/>
    </location>
</feature>
<keyword evidence="4" id="KW-0547">Nucleotide-binding</keyword>
<name>A0AAV9JX29_9PEZI</name>
<dbReference type="InterPro" id="IPR008921">
    <property type="entry name" value="DNA_pol3_clamp-load_cplx_C"/>
</dbReference>
<dbReference type="InterPro" id="IPR027417">
    <property type="entry name" value="P-loop_NTPase"/>
</dbReference>
<dbReference type="GO" id="GO:0031391">
    <property type="term" value="C:Elg1 RFC-like complex"/>
    <property type="evidence" value="ECO:0007669"/>
    <property type="project" value="UniProtKB-ARBA"/>
</dbReference>
<comment type="caution">
    <text evidence="10">The sequence shown here is derived from an EMBL/GenBank/DDBJ whole genome shotgun (WGS) entry which is preliminary data.</text>
</comment>
<dbReference type="SUPFAM" id="SSF48019">
    <property type="entry name" value="post-AAA+ oligomerization domain-like"/>
    <property type="match status" value="1"/>
</dbReference>
<keyword evidence="11" id="KW-1185">Reference proteome</keyword>
<comment type="similarity">
    <text evidence="2">Belongs to the activator 1 small subunits family.</text>
</comment>
<feature type="domain" description="AAA+ ATPase" evidence="9">
    <location>
        <begin position="66"/>
        <end position="207"/>
    </location>
</feature>
<evidence type="ECO:0000256" key="8">
    <source>
        <dbReference type="SAM" id="MobiDB-lite"/>
    </source>
</evidence>
<dbReference type="Gene3D" id="1.10.8.60">
    <property type="match status" value="1"/>
</dbReference>
<proteinExistence type="inferred from homology"/>
<evidence type="ECO:0000256" key="4">
    <source>
        <dbReference type="ARBA" id="ARBA00022741"/>
    </source>
</evidence>
<dbReference type="GO" id="GO:0003677">
    <property type="term" value="F:DNA binding"/>
    <property type="evidence" value="ECO:0007669"/>
    <property type="project" value="InterPro"/>
</dbReference>
<evidence type="ECO:0000256" key="3">
    <source>
        <dbReference type="ARBA" id="ARBA00022705"/>
    </source>
</evidence>
<dbReference type="CDD" id="cd18140">
    <property type="entry name" value="HLD_clamp_RFC"/>
    <property type="match status" value="1"/>
</dbReference>
<dbReference type="PANTHER" id="PTHR11669:SF20">
    <property type="entry name" value="REPLICATION FACTOR C SUBUNIT 4"/>
    <property type="match status" value="1"/>
</dbReference>
<dbReference type="CDD" id="cd00009">
    <property type="entry name" value="AAA"/>
    <property type="match status" value="1"/>
</dbReference>
<dbReference type="GO" id="GO:0006271">
    <property type="term" value="P:DNA strand elongation involved in DNA replication"/>
    <property type="evidence" value="ECO:0007669"/>
    <property type="project" value="UniProtKB-ARBA"/>
</dbReference>
<dbReference type="Gene3D" id="3.40.50.300">
    <property type="entry name" value="P-loop containing nucleotide triphosphate hydrolases"/>
    <property type="match status" value="1"/>
</dbReference>
<sequence length="416" mass="45416">MASFFDIRARQAAAAATAASSSKQQAPTGADRLQPWVEKYRPKSLDDVTAQDHTVTVLRRTLQSANLPHMLFYGPPGTGKTSTVLALAKQLYGPDLIKTRVLELNASDERGISIVREKVKNFARMQLSNPPAGPAGEEYRKKYTCPPYKIIILDEADSMTQDAQSALRRTMETYSKITRFCLICNYVTRIIDPLASRCSKFRFKSLDEANAGKRLEDIAKLENVKLEDGVVDTLLRCSEGDLRKAITFLQSAARLVGATQPPVHAAAADKKHKRAKIEDDDDEDAMDVDPSTSSADPTRSKEVTVSSIEDIAGVIPPATLSNLIAAMSPGGSKGTTVYGRVAKAVEDLVAEGWSATQIVTQLYEKVVIGDEATGDWQKSRIVLCFSEVDKRLVDGSDEHLTILDLCLQVAGILGER</sequence>
<evidence type="ECO:0000256" key="7">
    <source>
        <dbReference type="ARBA" id="ARBA00040745"/>
    </source>
</evidence>
<dbReference type="SUPFAM" id="SSF52540">
    <property type="entry name" value="P-loop containing nucleoside triphosphate hydrolases"/>
    <property type="match status" value="1"/>
</dbReference>
<dbReference type="GO" id="GO:0005634">
    <property type="term" value="C:nucleus"/>
    <property type="evidence" value="ECO:0007669"/>
    <property type="project" value="UniProtKB-SubCell"/>
</dbReference>
<protein>
    <recommendedName>
        <fullName evidence="7">Replication factor C subunit 2</fullName>
    </recommendedName>
</protein>
<dbReference type="FunFam" id="3.40.50.300:FF:000237">
    <property type="entry name" value="replication factor C subunit 4"/>
    <property type="match status" value="1"/>
</dbReference>
<dbReference type="Proteomes" id="UP001324427">
    <property type="component" value="Unassembled WGS sequence"/>
</dbReference>
<dbReference type="InterPro" id="IPR047854">
    <property type="entry name" value="RFC_lid"/>
</dbReference>
<keyword evidence="5" id="KW-0067">ATP-binding</keyword>
<reference evidence="10 11" key="1">
    <citation type="submission" date="2021-11" db="EMBL/GenBank/DDBJ databases">
        <title>Black yeast isolated from Biological Soil Crust.</title>
        <authorList>
            <person name="Kurbessoian T."/>
        </authorList>
    </citation>
    <scope>NUCLEOTIDE SEQUENCE [LARGE SCALE GENOMIC DNA]</scope>
    <source>
        <strain evidence="10 11">CCFEE 5522</strain>
    </source>
</reference>
<dbReference type="SMART" id="SM00382">
    <property type="entry name" value="AAA"/>
    <property type="match status" value="1"/>
</dbReference>
<dbReference type="InterPro" id="IPR003593">
    <property type="entry name" value="AAA+_ATPase"/>
</dbReference>
<gene>
    <name evidence="10" type="primary">RFC2</name>
    <name evidence="10" type="ORF">LTR36_003145</name>
</gene>
<dbReference type="GO" id="GO:0005524">
    <property type="term" value="F:ATP binding"/>
    <property type="evidence" value="ECO:0007669"/>
    <property type="project" value="UniProtKB-KW"/>
</dbReference>
<evidence type="ECO:0000256" key="1">
    <source>
        <dbReference type="ARBA" id="ARBA00004123"/>
    </source>
</evidence>
<dbReference type="Gene3D" id="1.20.272.10">
    <property type="match status" value="1"/>
</dbReference>
<evidence type="ECO:0000259" key="9">
    <source>
        <dbReference type="SMART" id="SM00382"/>
    </source>
</evidence>
<dbReference type="GO" id="GO:0016887">
    <property type="term" value="F:ATP hydrolysis activity"/>
    <property type="evidence" value="ECO:0007669"/>
    <property type="project" value="InterPro"/>
</dbReference>
<dbReference type="PANTHER" id="PTHR11669">
    <property type="entry name" value="REPLICATION FACTOR C / DNA POLYMERASE III GAMMA-TAU SUBUNIT"/>
    <property type="match status" value="1"/>
</dbReference>
<dbReference type="GO" id="GO:0003689">
    <property type="term" value="F:DNA clamp loader activity"/>
    <property type="evidence" value="ECO:0007669"/>
    <property type="project" value="TreeGrafter"/>
</dbReference>
<dbReference type="GO" id="GO:0006281">
    <property type="term" value="P:DNA repair"/>
    <property type="evidence" value="ECO:0007669"/>
    <property type="project" value="TreeGrafter"/>
</dbReference>
<evidence type="ECO:0000256" key="6">
    <source>
        <dbReference type="ARBA" id="ARBA00023242"/>
    </source>
</evidence>
<dbReference type="EMBL" id="JAVFHQ010000002">
    <property type="protein sequence ID" value="KAK4550178.1"/>
    <property type="molecule type" value="Genomic_DNA"/>
</dbReference>
<dbReference type="InterPro" id="IPR013748">
    <property type="entry name" value="Rep_factorC_C"/>
</dbReference>
<keyword evidence="6" id="KW-0539">Nucleus</keyword>
<dbReference type="Pfam" id="PF08542">
    <property type="entry name" value="Rep_fac_C"/>
    <property type="match status" value="1"/>
</dbReference>
<dbReference type="Pfam" id="PF00004">
    <property type="entry name" value="AAA"/>
    <property type="match status" value="1"/>
</dbReference>
<dbReference type="InterPro" id="IPR003959">
    <property type="entry name" value="ATPase_AAA_core"/>
</dbReference>
<accession>A0AAV9JX29</accession>
<dbReference type="Pfam" id="PF21960">
    <property type="entry name" value="RCF1-5-like_lid"/>
    <property type="match status" value="1"/>
</dbReference>
<keyword evidence="3" id="KW-0235">DNA replication</keyword>
<dbReference type="FunFam" id="1.20.272.10:FF:000011">
    <property type="entry name" value="Replication factor C subunit 2"/>
    <property type="match status" value="1"/>
</dbReference>